<feature type="compositionally biased region" description="Polar residues" evidence="1">
    <location>
        <begin position="65"/>
        <end position="77"/>
    </location>
</feature>
<keyword evidence="3" id="KW-1185">Reference proteome</keyword>
<organism evidence="2 3">
    <name type="scientific">Rhynchospora pubera</name>
    <dbReference type="NCBI Taxonomy" id="906938"/>
    <lineage>
        <taxon>Eukaryota</taxon>
        <taxon>Viridiplantae</taxon>
        <taxon>Streptophyta</taxon>
        <taxon>Embryophyta</taxon>
        <taxon>Tracheophyta</taxon>
        <taxon>Spermatophyta</taxon>
        <taxon>Magnoliopsida</taxon>
        <taxon>Liliopsida</taxon>
        <taxon>Poales</taxon>
        <taxon>Cyperaceae</taxon>
        <taxon>Cyperoideae</taxon>
        <taxon>Rhynchosporeae</taxon>
        <taxon>Rhynchospora</taxon>
    </lineage>
</organism>
<feature type="region of interest" description="Disordered" evidence="1">
    <location>
        <begin position="1"/>
        <end position="45"/>
    </location>
</feature>
<evidence type="ECO:0000313" key="3">
    <source>
        <dbReference type="Proteomes" id="UP001140206"/>
    </source>
</evidence>
<gene>
    <name evidence="2" type="ORF">LUZ62_004776</name>
</gene>
<comment type="caution">
    <text evidence="2">The sequence shown here is derived from an EMBL/GenBank/DDBJ whole genome shotgun (WGS) entry which is preliminary data.</text>
</comment>
<feature type="compositionally biased region" description="Basic and acidic residues" evidence="1">
    <location>
        <begin position="190"/>
        <end position="204"/>
    </location>
</feature>
<dbReference type="Proteomes" id="UP001140206">
    <property type="component" value="Unassembled WGS sequence"/>
</dbReference>
<dbReference type="EMBL" id="JAMFTS010005965">
    <property type="protein sequence ID" value="KAJ4732862.1"/>
    <property type="molecule type" value="Genomic_DNA"/>
</dbReference>
<evidence type="ECO:0000313" key="2">
    <source>
        <dbReference type="EMBL" id="KAJ4732862.1"/>
    </source>
</evidence>
<dbReference type="AlphaFoldDB" id="A0AAV8AQC6"/>
<dbReference type="PANTHER" id="PTHR38382:SF1">
    <property type="entry name" value="RNA-BINDING PROTEIN"/>
    <property type="match status" value="1"/>
</dbReference>
<sequence length="225" mass="25034">MKQKDSASNMRPFGQISISSFLSKPRPRSLEEEKQPKPLSQSISKTLDSGLAKLGNGAIKVKKNAFSSIGSTSTRNNSNDEKEKETGNSVLSEAIFKQFNSSAVREDLLGIEKDEGQDNSESPVSQSEIEPRFDSGKRKNPFGESSNKCTPRLLVLGDDPKPQLKLKRKKLVSQDNREKPLYNHYANGRGRWDGDSEGVDHEEVGWDEDMWEGMGSIMLGGLDWN</sequence>
<accession>A0AAV8AQC6</accession>
<evidence type="ECO:0000256" key="1">
    <source>
        <dbReference type="SAM" id="MobiDB-lite"/>
    </source>
</evidence>
<feature type="region of interest" description="Disordered" evidence="1">
    <location>
        <begin position="64"/>
        <end position="91"/>
    </location>
</feature>
<name>A0AAV8AQC6_9POAL</name>
<reference evidence="2" key="1">
    <citation type="submission" date="2022-08" db="EMBL/GenBank/DDBJ databases">
        <authorList>
            <person name="Marques A."/>
        </authorList>
    </citation>
    <scope>NUCLEOTIDE SEQUENCE</scope>
    <source>
        <strain evidence="2">RhyPub2mFocal</strain>
        <tissue evidence="2">Leaves</tissue>
    </source>
</reference>
<protein>
    <submittedName>
        <fullName evidence="2">RNA-binding protein</fullName>
    </submittedName>
</protein>
<feature type="compositionally biased region" description="Basic and acidic residues" evidence="1">
    <location>
        <begin position="107"/>
        <end position="116"/>
    </location>
</feature>
<proteinExistence type="predicted"/>
<dbReference type="PANTHER" id="PTHR38382">
    <property type="entry name" value="RNA-BINDING PROTEIN"/>
    <property type="match status" value="1"/>
</dbReference>
<feature type="compositionally biased region" description="Polar residues" evidence="1">
    <location>
        <begin position="119"/>
        <end position="128"/>
    </location>
</feature>
<feature type="region of interest" description="Disordered" evidence="1">
    <location>
        <begin position="107"/>
        <end position="207"/>
    </location>
</feature>